<accession>A0A7Y9JLW7</accession>
<comment type="caution">
    <text evidence="3">The sequence shown here is derived from an EMBL/GenBank/DDBJ whole genome shotgun (WGS) entry which is preliminary data.</text>
</comment>
<name>A0A7Y9JLW7_9ACTN</name>
<sequence>MPQTGRGQDAQRLTDRSRASFGDPDADRPPLREIDKERFMSTAEQFHVSKVTRSYWRVTFDNGPVNLMDPDTIEQLGELIGRIEDEPELTVVVFRSDKPGYFIAHWDFLSDSARVAGMPPGPTGLHPYLDNFVRLSKLPVATISEIRGRTRGAGSEFVLSTDIRFASESAVLGQFEVGVGSVPGGGAMSRLGRLVGRGRALEILLGGDDMPAGLAAEYGYVNRVVPDAEIEAFTDAFARRIAGFDRVAVAGIKGLVDAATLPANEEFAPGLQAYFATAGRPENRPFVQLLFDNGLQQPDGIETDLGKAIGTLRQNFERP</sequence>
<dbReference type="AlphaFoldDB" id="A0A7Y9JLW7"/>
<dbReference type="PANTHER" id="PTHR43459">
    <property type="entry name" value="ENOYL-COA HYDRATASE"/>
    <property type="match status" value="1"/>
</dbReference>
<dbReference type="SUPFAM" id="SSF52096">
    <property type="entry name" value="ClpP/crotonase"/>
    <property type="match status" value="1"/>
</dbReference>
<dbReference type="PROSITE" id="PS00166">
    <property type="entry name" value="ENOYL_COA_HYDRATASE"/>
    <property type="match status" value="1"/>
</dbReference>
<dbReference type="InterPro" id="IPR001753">
    <property type="entry name" value="Enoyl-CoA_hydra/iso"/>
</dbReference>
<dbReference type="InterPro" id="IPR018376">
    <property type="entry name" value="Enoyl-CoA_hyd/isom_CS"/>
</dbReference>
<reference evidence="3 4" key="1">
    <citation type="submission" date="2020-07" db="EMBL/GenBank/DDBJ databases">
        <title>Sequencing the genomes of 1000 actinobacteria strains.</title>
        <authorList>
            <person name="Klenk H.-P."/>
        </authorList>
    </citation>
    <scope>NUCLEOTIDE SEQUENCE [LARGE SCALE GENOMIC DNA]</scope>
    <source>
        <strain evidence="3 4">DSM 40398</strain>
    </source>
</reference>
<organism evidence="3 4">
    <name type="scientific">Actinomadura luteofluorescens</name>
    <dbReference type="NCBI Taxonomy" id="46163"/>
    <lineage>
        <taxon>Bacteria</taxon>
        <taxon>Bacillati</taxon>
        <taxon>Actinomycetota</taxon>
        <taxon>Actinomycetes</taxon>
        <taxon>Streptosporangiales</taxon>
        <taxon>Thermomonosporaceae</taxon>
        <taxon>Actinomadura</taxon>
    </lineage>
</organism>
<dbReference type="CDD" id="cd06558">
    <property type="entry name" value="crotonase-like"/>
    <property type="match status" value="1"/>
</dbReference>
<dbReference type="Pfam" id="PF00378">
    <property type="entry name" value="ECH_1"/>
    <property type="match status" value="1"/>
</dbReference>
<feature type="region of interest" description="Disordered" evidence="2">
    <location>
        <begin position="1"/>
        <end position="31"/>
    </location>
</feature>
<dbReference type="GO" id="GO:0003824">
    <property type="term" value="F:catalytic activity"/>
    <property type="evidence" value="ECO:0007669"/>
    <property type="project" value="InterPro"/>
</dbReference>
<evidence type="ECO:0000313" key="3">
    <source>
        <dbReference type="EMBL" id="NYD51939.1"/>
    </source>
</evidence>
<comment type="similarity">
    <text evidence="1">Belongs to the enoyl-CoA hydratase/isomerase family.</text>
</comment>
<dbReference type="Proteomes" id="UP000529783">
    <property type="component" value="Unassembled WGS sequence"/>
</dbReference>
<keyword evidence="4" id="KW-1185">Reference proteome</keyword>
<dbReference type="PANTHER" id="PTHR43459:SF1">
    <property type="entry name" value="EG:BACN32G11.4 PROTEIN"/>
    <property type="match status" value="1"/>
</dbReference>
<gene>
    <name evidence="3" type="ORF">BJY14_007922</name>
</gene>
<proteinExistence type="inferred from homology"/>
<dbReference type="Gene3D" id="3.90.226.10">
    <property type="entry name" value="2-enoyl-CoA Hydratase, Chain A, domain 1"/>
    <property type="match status" value="1"/>
</dbReference>
<dbReference type="RefSeq" id="WP_218905789.1">
    <property type="nucleotide sequence ID" value="NZ_JACCBA010000001.1"/>
</dbReference>
<dbReference type="InterPro" id="IPR029045">
    <property type="entry name" value="ClpP/crotonase-like_dom_sf"/>
</dbReference>
<dbReference type="EMBL" id="JACCBA010000001">
    <property type="protein sequence ID" value="NYD51939.1"/>
    <property type="molecule type" value="Genomic_DNA"/>
</dbReference>
<evidence type="ECO:0000256" key="2">
    <source>
        <dbReference type="SAM" id="MobiDB-lite"/>
    </source>
</evidence>
<evidence type="ECO:0000256" key="1">
    <source>
        <dbReference type="RuleBase" id="RU003707"/>
    </source>
</evidence>
<evidence type="ECO:0000313" key="4">
    <source>
        <dbReference type="Proteomes" id="UP000529783"/>
    </source>
</evidence>
<protein>
    <submittedName>
        <fullName evidence="3">Enoyl-CoA hydratase/carnithine racemase</fullName>
    </submittedName>
</protein>